<dbReference type="InterPro" id="IPR009057">
    <property type="entry name" value="Homeodomain-like_sf"/>
</dbReference>
<keyword evidence="12" id="KW-1185">Reference proteome</keyword>
<evidence type="ECO:0000313" key="11">
    <source>
        <dbReference type="EMBL" id="KAG2208057.1"/>
    </source>
</evidence>
<dbReference type="AlphaFoldDB" id="A0A8H7V767"/>
<feature type="region of interest" description="Disordered" evidence="8">
    <location>
        <begin position="417"/>
        <end position="459"/>
    </location>
</feature>
<organism evidence="11 12">
    <name type="scientific">Mucor saturninus</name>
    <dbReference type="NCBI Taxonomy" id="64648"/>
    <lineage>
        <taxon>Eukaryota</taxon>
        <taxon>Fungi</taxon>
        <taxon>Fungi incertae sedis</taxon>
        <taxon>Mucoromycota</taxon>
        <taxon>Mucoromycotina</taxon>
        <taxon>Mucoromycetes</taxon>
        <taxon>Mucorales</taxon>
        <taxon>Mucorineae</taxon>
        <taxon>Mucoraceae</taxon>
        <taxon>Mucor</taxon>
    </lineage>
</organism>
<comment type="similarity">
    <text evidence="1">Belongs to the CEF1 family.</text>
</comment>
<keyword evidence="3" id="KW-0747">Spliceosome</keyword>
<dbReference type="InterPro" id="IPR001005">
    <property type="entry name" value="SANT/Myb"/>
</dbReference>
<dbReference type="GO" id="GO:0000398">
    <property type="term" value="P:mRNA splicing, via spliceosome"/>
    <property type="evidence" value="ECO:0007669"/>
    <property type="project" value="InterPro"/>
</dbReference>
<dbReference type="InterPro" id="IPR017930">
    <property type="entry name" value="Myb_dom"/>
</dbReference>
<evidence type="ECO:0000256" key="2">
    <source>
        <dbReference type="ARBA" id="ARBA00022664"/>
    </source>
</evidence>
<evidence type="ECO:0000256" key="5">
    <source>
        <dbReference type="ARBA" id="ARBA00023125"/>
    </source>
</evidence>
<accession>A0A8H7V767</accession>
<feature type="region of interest" description="Disordered" evidence="8">
    <location>
        <begin position="483"/>
        <end position="519"/>
    </location>
</feature>
<evidence type="ECO:0000256" key="3">
    <source>
        <dbReference type="ARBA" id="ARBA00022728"/>
    </source>
</evidence>
<evidence type="ECO:0000256" key="1">
    <source>
        <dbReference type="ARBA" id="ARBA00010506"/>
    </source>
</evidence>
<dbReference type="PROSITE" id="PS50090">
    <property type="entry name" value="MYB_LIKE"/>
    <property type="match status" value="2"/>
</dbReference>
<dbReference type="Proteomes" id="UP000603453">
    <property type="component" value="Unassembled WGS sequence"/>
</dbReference>
<feature type="domain" description="Myb-like" evidence="9">
    <location>
        <begin position="6"/>
        <end position="53"/>
    </location>
</feature>
<dbReference type="InterPro" id="IPR047240">
    <property type="entry name" value="SANT_CDC5L_II"/>
</dbReference>
<dbReference type="GO" id="GO:0003677">
    <property type="term" value="F:DNA binding"/>
    <property type="evidence" value="ECO:0007669"/>
    <property type="project" value="UniProtKB-KW"/>
</dbReference>
<dbReference type="PANTHER" id="PTHR45885:SF1">
    <property type="entry name" value="CELL DIVISION CYCLE 5-LIKE PROTEIN"/>
    <property type="match status" value="1"/>
</dbReference>
<feature type="compositionally biased region" description="Basic and acidic residues" evidence="8">
    <location>
        <begin position="483"/>
        <end position="496"/>
    </location>
</feature>
<reference evidence="11" key="1">
    <citation type="submission" date="2020-12" db="EMBL/GenBank/DDBJ databases">
        <title>Metabolic potential, ecology and presence of endohyphal bacteria is reflected in genomic diversity of Mucoromycotina.</title>
        <authorList>
            <person name="Muszewska A."/>
            <person name="Okrasinska A."/>
            <person name="Steczkiewicz K."/>
            <person name="Drgas O."/>
            <person name="Orlowska M."/>
            <person name="Perlinska-Lenart U."/>
            <person name="Aleksandrzak-Piekarczyk T."/>
            <person name="Szatraj K."/>
            <person name="Zielenkiewicz U."/>
            <person name="Pilsyk S."/>
            <person name="Malc E."/>
            <person name="Mieczkowski P."/>
            <person name="Kruszewska J.S."/>
            <person name="Biernat P."/>
            <person name="Pawlowska J."/>
        </authorList>
    </citation>
    <scope>NUCLEOTIDE SEQUENCE</scope>
    <source>
        <strain evidence="11">WA0000017839</strain>
    </source>
</reference>
<keyword evidence="2" id="KW-0507">mRNA processing</keyword>
<feature type="compositionally biased region" description="Basic and acidic residues" evidence="8">
    <location>
        <begin position="106"/>
        <end position="116"/>
    </location>
</feature>
<evidence type="ECO:0000256" key="8">
    <source>
        <dbReference type="SAM" id="MobiDB-lite"/>
    </source>
</evidence>
<proteinExistence type="inferred from homology"/>
<evidence type="ECO:0000259" key="9">
    <source>
        <dbReference type="PROSITE" id="PS50090"/>
    </source>
</evidence>
<name>A0A8H7V767_9FUNG</name>
<evidence type="ECO:0000313" key="12">
    <source>
        <dbReference type="Proteomes" id="UP000603453"/>
    </source>
</evidence>
<gene>
    <name evidence="11" type="ORF">INT47_010419</name>
</gene>
<dbReference type="CDD" id="cd00167">
    <property type="entry name" value="SANT"/>
    <property type="match status" value="1"/>
</dbReference>
<feature type="compositionally biased region" description="Basic and acidic residues" evidence="8">
    <location>
        <begin position="503"/>
        <end position="519"/>
    </location>
</feature>
<evidence type="ECO:0000256" key="4">
    <source>
        <dbReference type="ARBA" id="ARBA00022737"/>
    </source>
</evidence>
<evidence type="ECO:0000259" key="10">
    <source>
        <dbReference type="PROSITE" id="PS51294"/>
    </source>
</evidence>
<dbReference type="GO" id="GO:0000974">
    <property type="term" value="C:Prp19 complex"/>
    <property type="evidence" value="ECO:0007669"/>
    <property type="project" value="InterPro"/>
</dbReference>
<feature type="compositionally biased region" description="Basic and acidic residues" evidence="8">
    <location>
        <begin position="132"/>
        <end position="155"/>
    </location>
</feature>
<feature type="domain" description="HTH myb-type" evidence="10">
    <location>
        <begin position="2"/>
        <end position="57"/>
    </location>
</feature>
<keyword evidence="4" id="KW-0677">Repeat</keyword>
<dbReference type="CDD" id="cd11659">
    <property type="entry name" value="SANT_CDC5_II"/>
    <property type="match status" value="1"/>
</dbReference>
<feature type="domain" description="HTH myb-type" evidence="10">
    <location>
        <begin position="58"/>
        <end position="107"/>
    </location>
</feature>
<dbReference type="Pfam" id="PF13921">
    <property type="entry name" value="Myb_DNA-bind_6"/>
    <property type="match status" value="1"/>
</dbReference>
<feature type="region of interest" description="Disordered" evidence="8">
    <location>
        <begin position="106"/>
        <end position="165"/>
    </location>
</feature>
<dbReference type="InterPro" id="IPR047242">
    <property type="entry name" value="CDC5L/Cef1"/>
</dbReference>
<feature type="compositionally biased region" description="Polar residues" evidence="8">
    <location>
        <begin position="282"/>
        <end position="291"/>
    </location>
</feature>
<keyword evidence="7" id="KW-0539">Nucleus</keyword>
<sequence length="779" mass="88321">MKFIIKGGVWKNTEDEILKAAVSKYGKNQWARISSLLVRKTPKQCKARWYEWLDPSIKKTEWSKEEDEKLLHLAKLMPTQWRTIAPIVGRTPAQCLERYQRLLDEAESRESDRSDELGLTGSIGHESGPSADDVRKLRPGEVDPEPESKPARPDPVDMDEDEKEMLSEARARLANTQGKKAKRKARERQLEEARRLTALQKRRELKAAGIHMRMKTKKNVMDYNTDTPFEKKAALGFYDTTEEAGRTVDPGKLTNVHLSKLNRRRADIEDEKNREKKRKAKQNPNASTEGNQGKFVPEKSAKIIQMQEQEQIAKRRRLVLPAPQVGEQELEDILKSGFAGENAKNLVLDSDVSATQGLVGDYNFTPNTLATRTPRAPPSNDNLMIEARNLIALSNAQTPLLGGENTSLLEGTGFQGATPKHVPIQTPNPMATPLRGSRTMDDNTPFKTPREEKAFHTQNKRSLLQGLSSLPKPRNEWEIKLPEMEEEHEKKSKAEETIEDMSDFEREEKEAAEQEAAERAARRSLAVQLGLPRPTVVPTFSVDKNASEIEKMISEELSRLLKHDAVKYPVVGGKIAPGATQLDGTLAGLEDEFDSVTLQDARKELDQEIVNTLGLSKEDNVKKAVWEHVSSKPNFEQTWNQEHEDLLFSAKFNQFMTLNEMDDEKDIIQGLDKIVEANRQTMIRDATRAGKLENKLDIRLGGYMTRSKALSQQIVDAFEEFEAAQVEYQSFVTLQIAEKSAIPRRIESLEDEVYKLASRERDLQEKYKQLSDEKMALCT</sequence>
<keyword evidence="6" id="KW-0508">mRNA splicing</keyword>
<feature type="region of interest" description="Disordered" evidence="8">
    <location>
        <begin position="248"/>
        <end position="297"/>
    </location>
</feature>
<dbReference type="Gene3D" id="1.10.10.60">
    <property type="entry name" value="Homeodomain-like"/>
    <property type="match status" value="2"/>
</dbReference>
<evidence type="ECO:0000256" key="6">
    <source>
        <dbReference type="ARBA" id="ARBA00023187"/>
    </source>
</evidence>
<dbReference type="FunFam" id="1.10.10.60:FF:000021">
    <property type="entry name" value="CDC5 cell division cycle 5-like"/>
    <property type="match status" value="1"/>
</dbReference>
<feature type="domain" description="Myb-like" evidence="9">
    <location>
        <begin position="54"/>
        <end position="103"/>
    </location>
</feature>
<protein>
    <submittedName>
        <fullName evidence="11">Uncharacterized protein</fullName>
    </submittedName>
</protein>
<dbReference type="GO" id="GO:0005681">
    <property type="term" value="C:spliceosomal complex"/>
    <property type="evidence" value="ECO:0007669"/>
    <property type="project" value="UniProtKB-KW"/>
</dbReference>
<dbReference type="PANTHER" id="PTHR45885">
    <property type="entry name" value="CELL DIVISION CYCLE 5-LIKE PROTEIN"/>
    <property type="match status" value="1"/>
</dbReference>
<dbReference type="SUPFAM" id="SSF46689">
    <property type="entry name" value="Homeodomain-like"/>
    <property type="match status" value="1"/>
</dbReference>
<dbReference type="SMART" id="SM00717">
    <property type="entry name" value="SANT"/>
    <property type="match status" value="2"/>
</dbReference>
<dbReference type="InterPro" id="IPR021786">
    <property type="entry name" value="Cdc5p/Cef1_C"/>
</dbReference>
<dbReference type="EMBL" id="JAEPRD010000021">
    <property type="protein sequence ID" value="KAG2208057.1"/>
    <property type="molecule type" value="Genomic_DNA"/>
</dbReference>
<feature type="compositionally biased region" description="Basic and acidic residues" evidence="8">
    <location>
        <begin position="264"/>
        <end position="274"/>
    </location>
</feature>
<keyword evidence="5" id="KW-0238">DNA-binding</keyword>
<dbReference type="PROSITE" id="PS51294">
    <property type="entry name" value="HTH_MYB"/>
    <property type="match status" value="2"/>
</dbReference>
<comment type="caution">
    <text evidence="11">The sequence shown here is derived from an EMBL/GenBank/DDBJ whole genome shotgun (WGS) entry which is preliminary data.</text>
</comment>
<evidence type="ECO:0000256" key="7">
    <source>
        <dbReference type="ARBA" id="ARBA00023242"/>
    </source>
</evidence>
<dbReference type="Pfam" id="PF11831">
    <property type="entry name" value="Myb_Cef"/>
    <property type="match status" value="1"/>
</dbReference>
<dbReference type="OrthoDB" id="1410009at2759"/>